<dbReference type="GO" id="GO:0004386">
    <property type="term" value="F:helicase activity"/>
    <property type="evidence" value="ECO:0007669"/>
    <property type="project" value="UniProtKB-KW"/>
</dbReference>
<dbReference type="InterPro" id="IPR027417">
    <property type="entry name" value="P-loop_NTPase"/>
</dbReference>
<name>A0A1X0X2V9_STROR</name>
<dbReference type="InterPro" id="IPR050699">
    <property type="entry name" value="RNA-DNA_Helicase"/>
</dbReference>
<comment type="caution">
    <text evidence="7">The sequence shown here is derived from an EMBL/GenBank/DDBJ whole genome shotgun (WGS) entry which is preliminary data.</text>
</comment>
<dbReference type="GO" id="GO:0005524">
    <property type="term" value="F:ATP binding"/>
    <property type="evidence" value="ECO:0007669"/>
    <property type="project" value="UniProtKB-KW"/>
</dbReference>
<dbReference type="SMART" id="SM00490">
    <property type="entry name" value="HELICc"/>
    <property type="match status" value="1"/>
</dbReference>
<dbReference type="AlphaFoldDB" id="A0A1X0X2V9"/>
<dbReference type="InterPro" id="IPR011545">
    <property type="entry name" value="DEAD/DEAH_box_helicase_dom"/>
</dbReference>
<evidence type="ECO:0000256" key="4">
    <source>
        <dbReference type="ARBA" id="ARBA00022840"/>
    </source>
</evidence>
<keyword evidence="1" id="KW-0547">Nucleotide-binding</keyword>
<evidence type="ECO:0000259" key="6">
    <source>
        <dbReference type="PROSITE" id="PS51194"/>
    </source>
</evidence>
<evidence type="ECO:0000256" key="3">
    <source>
        <dbReference type="ARBA" id="ARBA00022806"/>
    </source>
</evidence>
<keyword evidence="3 7" id="KW-0347">Helicase</keyword>
<dbReference type="Gene3D" id="3.40.50.300">
    <property type="entry name" value="P-loop containing nucleotide triphosphate hydrolases"/>
    <property type="match status" value="2"/>
</dbReference>
<evidence type="ECO:0000256" key="2">
    <source>
        <dbReference type="ARBA" id="ARBA00022801"/>
    </source>
</evidence>
<dbReference type="InterPro" id="IPR001650">
    <property type="entry name" value="Helicase_C-like"/>
</dbReference>
<dbReference type="PROSITE" id="PS51192">
    <property type="entry name" value="HELICASE_ATP_BIND_1"/>
    <property type="match status" value="1"/>
</dbReference>
<evidence type="ECO:0000313" key="7">
    <source>
        <dbReference type="EMBL" id="ORJ33249.1"/>
    </source>
</evidence>
<dbReference type="SUPFAM" id="SSF52540">
    <property type="entry name" value="P-loop containing nucleoside triphosphate hydrolases"/>
    <property type="match status" value="1"/>
</dbReference>
<organism evidence="7 8">
    <name type="scientific">Streptococcus oralis subsp. tigurinus</name>
    <dbReference type="NCBI Taxonomy" id="1077464"/>
    <lineage>
        <taxon>Bacteria</taxon>
        <taxon>Bacillati</taxon>
        <taxon>Bacillota</taxon>
        <taxon>Bacilli</taxon>
        <taxon>Lactobacillales</taxon>
        <taxon>Streptococcaceae</taxon>
        <taxon>Streptococcus</taxon>
    </lineage>
</organism>
<feature type="domain" description="Helicase C-terminal" evidence="6">
    <location>
        <begin position="291"/>
        <end position="475"/>
    </location>
</feature>
<sequence length="709" mass="82711">MKNIEEFLGYSELKNFEENFELIKHISSIIDTSDARKVIIHILDIWENVNNNAKEMWIDLIGRAGFYPYYIEKVFKEKLTLSLQDQIKTEFFKSDYLPNIYFHEQQKEIEIALSNGYNIAVSAPTSFGKSLLIEEIVARKQFCNILIIQPTLALIDETRKKLSKYKGDYNLIINTRQKVLEKNIFILTAERVLEFPNLPSIDFFVIDEFYKICNRLNDSRIDSLNVALLRVMKHNTQAMFLTPTVDSLSEAFRDKYKVSFFKTDYALVNTNVIEVRNRNNNLLSGNSKKNKLFEMLYKQEESSIVYVKSPNEAYKLAKEYVDYLRKNKIETENKKLDIFEWIDNNISPHWQLKEMLEHGVGAHNGALPRHVVTSEIDLFNKKKIKVLFATVSLIEGVNTVAKNMFVYSQHKGDNKIDFFDFANIRGRAGRMNEHFTGNVYVFIDEIEDEHLTIDVPSVDQNPVSDEILINISSNEVKDIERKQRLEDGLDNEILEIIKNNLISVEGQKSLYRFIEKEQKTGGIDYLMWDGIPSYDKLWQTLYLGYKFLKSNDRIGFVQSRAVMSLKFVNLSLRKVIEQQYEYYLLKKRTDPLNSAIDFVLKFQKTEAGYEIPKILSVIDSIQKHVFNKLGLPAGDYSVFASLLENEQIDERLQFLIDYGVPSSAVKKIRNIPDNLIEDYQVIQYLRRNLSIIIRNLIPYEANLLQEAIR</sequence>
<dbReference type="Proteomes" id="UP000192532">
    <property type="component" value="Unassembled WGS sequence"/>
</dbReference>
<dbReference type="PROSITE" id="PS51194">
    <property type="entry name" value="HELICASE_CTER"/>
    <property type="match status" value="1"/>
</dbReference>
<feature type="domain" description="Helicase ATP-binding" evidence="5">
    <location>
        <begin position="110"/>
        <end position="263"/>
    </location>
</feature>
<keyword evidence="4" id="KW-0067">ATP-binding</keyword>
<evidence type="ECO:0000259" key="5">
    <source>
        <dbReference type="PROSITE" id="PS51192"/>
    </source>
</evidence>
<dbReference type="SMART" id="SM00487">
    <property type="entry name" value="DEXDc"/>
    <property type="match status" value="1"/>
</dbReference>
<dbReference type="Pfam" id="PF00270">
    <property type="entry name" value="DEAD"/>
    <property type="match status" value="1"/>
</dbReference>
<dbReference type="GO" id="GO:0003676">
    <property type="term" value="F:nucleic acid binding"/>
    <property type="evidence" value="ECO:0007669"/>
    <property type="project" value="InterPro"/>
</dbReference>
<dbReference type="EMBL" id="LNVH01000001">
    <property type="protein sequence ID" value="ORJ33249.1"/>
    <property type="molecule type" value="Genomic_DNA"/>
</dbReference>
<dbReference type="PANTHER" id="PTHR12131">
    <property type="entry name" value="ATP-DEPENDENT RNA AND DNA HELICASE"/>
    <property type="match status" value="1"/>
</dbReference>
<gene>
    <name evidence="7" type="ORF">ATE37_05765</name>
</gene>
<dbReference type="RefSeq" id="WP_084867445.1">
    <property type="nucleotide sequence ID" value="NZ_LNVH01000001.1"/>
</dbReference>
<protein>
    <submittedName>
        <fullName evidence="7">Helicase</fullName>
    </submittedName>
</protein>
<dbReference type="InterPro" id="IPR014001">
    <property type="entry name" value="Helicase_ATP-bd"/>
</dbReference>
<evidence type="ECO:0000313" key="8">
    <source>
        <dbReference type="Proteomes" id="UP000192532"/>
    </source>
</evidence>
<accession>A0A1X0X2V9</accession>
<reference evidence="7 8" key="1">
    <citation type="journal article" date="2016" name="PLoS ONE">
        <title>Comparative Genomics Analysis of Streptococcus tigurinus Strains Identifies Genetic Elements Specifically and Uniquely Present in Highly Virulent Strains.</title>
        <authorList>
            <person name="Diene S.M."/>
            <person name="Francois P."/>
            <person name="Zbinden A."/>
            <person name="Entenza J.M."/>
            <person name="Resch G."/>
        </authorList>
    </citation>
    <scope>NUCLEOTIDE SEQUENCE [LARGE SCALE GENOMIC DNA]</scope>
    <source>
        <strain evidence="7 8">859</strain>
    </source>
</reference>
<dbReference type="GO" id="GO:0016787">
    <property type="term" value="F:hydrolase activity"/>
    <property type="evidence" value="ECO:0007669"/>
    <property type="project" value="UniProtKB-KW"/>
</dbReference>
<proteinExistence type="predicted"/>
<dbReference type="PANTHER" id="PTHR12131:SF1">
    <property type="entry name" value="ATP-DEPENDENT RNA HELICASE SUPV3L1, MITOCHONDRIAL-RELATED"/>
    <property type="match status" value="1"/>
</dbReference>
<evidence type="ECO:0000256" key="1">
    <source>
        <dbReference type="ARBA" id="ARBA00022741"/>
    </source>
</evidence>
<keyword evidence="2" id="KW-0378">Hydrolase</keyword>